<reference evidence="2" key="1">
    <citation type="submission" date="2019-10" db="EMBL/GenBank/DDBJ databases">
        <title>Conservation and host-specific expression of non-tandemly repeated heterogenous ribosome RNA gene in arbuscular mycorrhizal fungi.</title>
        <authorList>
            <person name="Maeda T."/>
            <person name="Kobayashi Y."/>
            <person name="Nakagawa T."/>
            <person name="Ezawa T."/>
            <person name="Yamaguchi K."/>
            <person name="Bino T."/>
            <person name="Nishimoto Y."/>
            <person name="Shigenobu S."/>
            <person name="Kawaguchi M."/>
        </authorList>
    </citation>
    <scope>NUCLEOTIDE SEQUENCE</scope>
    <source>
        <strain evidence="2">HR1</strain>
    </source>
</reference>
<dbReference type="Gene3D" id="1.10.510.10">
    <property type="entry name" value="Transferase(Phosphotransferase) domain 1"/>
    <property type="match status" value="1"/>
</dbReference>
<dbReference type="GO" id="GO:0004672">
    <property type="term" value="F:protein kinase activity"/>
    <property type="evidence" value="ECO:0007669"/>
    <property type="project" value="InterPro"/>
</dbReference>
<dbReference type="SUPFAM" id="SSF56112">
    <property type="entry name" value="Protein kinase-like (PK-like)"/>
    <property type="match status" value="1"/>
</dbReference>
<dbReference type="GO" id="GO:0005524">
    <property type="term" value="F:ATP binding"/>
    <property type="evidence" value="ECO:0007669"/>
    <property type="project" value="InterPro"/>
</dbReference>
<evidence type="ECO:0000313" key="2">
    <source>
        <dbReference type="EMBL" id="GES79322.1"/>
    </source>
</evidence>
<comment type="caution">
    <text evidence="2">The sequence shown here is derived from an EMBL/GenBank/DDBJ whole genome shotgun (WGS) entry which is preliminary data.</text>
</comment>
<dbReference type="AlphaFoldDB" id="A0A8H3L5P5"/>
<keyword evidence="2" id="KW-0808">Transferase</keyword>
<accession>A0A8H3L5P5</accession>
<dbReference type="InterPro" id="IPR001245">
    <property type="entry name" value="Ser-Thr/Tyr_kinase_cat_dom"/>
</dbReference>
<organism evidence="2 3">
    <name type="scientific">Rhizophagus clarus</name>
    <dbReference type="NCBI Taxonomy" id="94130"/>
    <lineage>
        <taxon>Eukaryota</taxon>
        <taxon>Fungi</taxon>
        <taxon>Fungi incertae sedis</taxon>
        <taxon>Mucoromycota</taxon>
        <taxon>Glomeromycotina</taxon>
        <taxon>Glomeromycetes</taxon>
        <taxon>Glomerales</taxon>
        <taxon>Glomeraceae</taxon>
        <taxon>Rhizophagus</taxon>
    </lineage>
</organism>
<name>A0A8H3L5P5_9GLOM</name>
<dbReference type="InterPro" id="IPR011009">
    <property type="entry name" value="Kinase-like_dom_sf"/>
</dbReference>
<keyword evidence="2" id="KW-0418">Kinase</keyword>
<proteinExistence type="predicted"/>
<dbReference type="PROSITE" id="PS50011">
    <property type="entry name" value="PROTEIN_KINASE_DOM"/>
    <property type="match status" value="1"/>
</dbReference>
<sequence length="106" mass="12480">MLNTFIQEKDLIWIPYNQFKNVKYLNKGGFGTIYSAIWLRSDKDVEVALKCPNNLNENLEEFLNECDSHEKCLRSIRIIDLYGFTKNPDTLNYMLVMDYANKVIGY</sequence>
<evidence type="ECO:0000259" key="1">
    <source>
        <dbReference type="PROSITE" id="PS50011"/>
    </source>
</evidence>
<evidence type="ECO:0000313" key="3">
    <source>
        <dbReference type="Proteomes" id="UP000615446"/>
    </source>
</evidence>
<dbReference type="OrthoDB" id="2449293at2759"/>
<protein>
    <submittedName>
        <fullName evidence="2">Kinase-like domain-containing protein</fullName>
    </submittedName>
</protein>
<feature type="domain" description="Protein kinase" evidence="1">
    <location>
        <begin position="19"/>
        <end position="106"/>
    </location>
</feature>
<dbReference type="Pfam" id="PF07714">
    <property type="entry name" value="PK_Tyr_Ser-Thr"/>
    <property type="match status" value="1"/>
</dbReference>
<dbReference type="EMBL" id="BLAL01000043">
    <property type="protein sequence ID" value="GES79322.1"/>
    <property type="molecule type" value="Genomic_DNA"/>
</dbReference>
<dbReference type="Proteomes" id="UP000615446">
    <property type="component" value="Unassembled WGS sequence"/>
</dbReference>
<dbReference type="InterPro" id="IPR000719">
    <property type="entry name" value="Prot_kinase_dom"/>
</dbReference>
<gene>
    <name evidence="2" type="ORF">RCL2_000662700</name>
</gene>